<evidence type="ECO:0000313" key="3">
    <source>
        <dbReference type="Proteomes" id="UP000326757"/>
    </source>
</evidence>
<feature type="region of interest" description="Disordered" evidence="1">
    <location>
        <begin position="74"/>
        <end position="102"/>
    </location>
</feature>
<accession>A0A5N6JZP6</accession>
<organism evidence="2 3">
    <name type="scientific">Monilinia laxa</name>
    <name type="common">Brown rot fungus</name>
    <name type="synonym">Sclerotinia laxa</name>
    <dbReference type="NCBI Taxonomy" id="61186"/>
    <lineage>
        <taxon>Eukaryota</taxon>
        <taxon>Fungi</taxon>
        <taxon>Dikarya</taxon>
        <taxon>Ascomycota</taxon>
        <taxon>Pezizomycotina</taxon>
        <taxon>Leotiomycetes</taxon>
        <taxon>Helotiales</taxon>
        <taxon>Sclerotiniaceae</taxon>
        <taxon>Monilinia</taxon>
    </lineage>
</organism>
<comment type="caution">
    <text evidence="2">The sequence shown here is derived from an EMBL/GenBank/DDBJ whole genome shotgun (WGS) entry which is preliminary data.</text>
</comment>
<keyword evidence="3" id="KW-1185">Reference proteome</keyword>
<proteinExistence type="predicted"/>
<protein>
    <submittedName>
        <fullName evidence="2">Uncharacterized protein</fullName>
    </submittedName>
</protein>
<sequence length="102" mass="12278">MVQLHNGEPTWNTKRKTTLHLHLHSTSRDANTTKKIDERDQYYRYPQASKMPSTPRINHHAPTLIIATHCNCQEREKDKKENKERKKERKRLFALSIPEYRR</sequence>
<gene>
    <name evidence="2" type="ORF">EYC80_006963</name>
</gene>
<reference evidence="2 3" key="1">
    <citation type="submission" date="2019-06" db="EMBL/GenBank/DDBJ databases">
        <title>Genome Sequence of the Brown Rot Fungal Pathogen Monilinia laxa.</title>
        <authorList>
            <person name="De Miccolis Angelini R.M."/>
            <person name="Landi L."/>
            <person name="Abate D."/>
            <person name="Pollastro S."/>
            <person name="Romanazzi G."/>
            <person name="Faretra F."/>
        </authorList>
    </citation>
    <scope>NUCLEOTIDE SEQUENCE [LARGE SCALE GENOMIC DNA]</scope>
    <source>
        <strain evidence="2 3">Mlax316</strain>
    </source>
</reference>
<evidence type="ECO:0000313" key="2">
    <source>
        <dbReference type="EMBL" id="KAB8295016.1"/>
    </source>
</evidence>
<name>A0A5N6JZP6_MONLA</name>
<feature type="compositionally biased region" description="Basic and acidic residues" evidence="1">
    <location>
        <begin position="31"/>
        <end position="42"/>
    </location>
</feature>
<dbReference type="AlphaFoldDB" id="A0A5N6JZP6"/>
<dbReference type="Proteomes" id="UP000326757">
    <property type="component" value="Unassembled WGS sequence"/>
</dbReference>
<dbReference type="EMBL" id="VIGI01000010">
    <property type="protein sequence ID" value="KAB8295016.1"/>
    <property type="molecule type" value="Genomic_DNA"/>
</dbReference>
<feature type="region of interest" description="Disordered" evidence="1">
    <location>
        <begin position="23"/>
        <end position="57"/>
    </location>
</feature>
<evidence type="ECO:0000256" key="1">
    <source>
        <dbReference type="SAM" id="MobiDB-lite"/>
    </source>
</evidence>
<feature type="compositionally biased region" description="Basic and acidic residues" evidence="1">
    <location>
        <begin position="74"/>
        <end position="85"/>
    </location>
</feature>